<sequence length="199" mass="21422">MQKVQILFNYTLNFSIDQILNKFEELTSQLKSGLHLAPYENLYITLTNHKGSTVALPMIVEARVFLAVGINPSKSRLKQLAQTITGSRSKNLGLNNTVFGRVKQVHLSSVNVGSDGSGTSPSTSTSTSTSPTPTLLSESPHYHRPHHHQNHHDASIAPGISPTLAMGLSGFKIGKVSPASTPAPMNSRVAEPPSCHNSY</sequence>
<name>A0A8S0RXA2_OLEEU</name>
<dbReference type="OrthoDB" id="687571at2759"/>
<dbReference type="InterPro" id="IPR055464">
    <property type="entry name" value="DUF7036"/>
</dbReference>
<protein>
    <submittedName>
        <fullName evidence="3">Vacuolar -sorting bro1-like</fullName>
    </submittedName>
</protein>
<dbReference type="AlphaFoldDB" id="A0A8S0RXA2"/>
<gene>
    <name evidence="3" type="ORF">OLEA9_A007699</name>
</gene>
<evidence type="ECO:0000313" key="3">
    <source>
        <dbReference type="EMBL" id="CAA2983883.1"/>
    </source>
</evidence>
<dbReference type="EMBL" id="CACTIH010003746">
    <property type="protein sequence ID" value="CAA2983883.1"/>
    <property type="molecule type" value="Genomic_DNA"/>
</dbReference>
<dbReference type="PANTHER" id="PTHR33826">
    <property type="entry name" value="F20B24.21"/>
    <property type="match status" value="1"/>
</dbReference>
<feature type="region of interest" description="Disordered" evidence="1">
    <location>
        <begin position="179"/>
        <end position="199"/>
    </location>
</feature>
<accession>A0A8S0RXA2</accession>
<evidence type="ECO:0000313" key="4">
    <source>
        <dbReference type="Proteomes" id="UP000594638"/>
    </source>
</evidence>
<dbReference type="Proteomes" id="UP000594638">
    <property type="component" value="Unassembled WGS sequence"/>
</dbReference>
<keyword evidence="4" id="KW-1185">Reference proteome</keyword>
<reference evidence="3 4" key="1">
    <citation type="submission" date="2019-12" db="EMBL/GenBank/DDBJ databases">
        <authorList>
            <person name="Alioto T."/>
            <person name="Alioto T."/>
            <person name="Gomez Garrido J."/>
        </authorList>
    </citation>
    <scope>NUCLEOTIDE SEQUENCE [LARGE SCALE GENOMIC DNA]</scope>
</reference>
<comment type="caution">
    <text evidence="3">The sequence shown here is derived from an EMBL/GenBank/DDBJ whole genome shotgun (WGS) entry which is preliminary data.</text>
</comment>
<feature type="compositionally biased region" description="Low complexity" evidence="1">
    <location>
        <begin position="113"/>
        <end position="134"/>
    </location>
</feature>
<dbReference type="PANTHER" id="PTHR33826:SF2">
    <property type="entry name" value="HYDROXYPROLINE-RICH GLYCOPROTEIN FAMILY PROTEIN"/>
    <property type="match status" value="1"/>
</dbReference>
<dbReference type="Gramene" id="OE9A007699T1">
    <property type="protein sequence ID" value="OE9A007699C1"/>
    <property type="gene ID" value="OE9A007699"/>
</dbReference>
<evidence type="ECO:0000259" key="2">
    <source>
        <dbReference type="Pfam" id="PF23041"/>
    </source>
</evidence>
<organism evidence="3 4">
    <name type="scientific">Olea europaea subsp. europaea</name>
    <dbReference type="NCBI Taxonomy" id="158383"/>
    <lineage>
        <taxon>Eukaryota</taxon>
        <taxon>Viridiplantae</taxon>
        <taxon>Streptophyta</taxon>
        <taxon>Embryophyta</taxon>
        <taxon>Tracheophyta</taxon>
        <taxon>Spermatophyta</taxon>
        <taxon>Magnoliopsida</taxon>
        <taxon>eudicotyledons</taxon>
        <taxon>Gunneridae</taxon>
        <taxon>Pentapetalae</taxon>
        <taxon>asterids</taxon>
        <taxon>lamiids</taxon>
        <taxon>Lamiales</taxon>
        <taxon>Oleaceae</taxon>
        <taxon>Oleeae</taxon>
        <taxon>Olea</taxon>
    </lineage>
</organism>
<proteinExistence type="predicted"/>
<dbReference type="Pfam" id="PF23041">
    <property type="entry name" value="DUF7036"/>
    <property type="match status" value="1"/>
</dbReference>
<feature type="domain" description="DUF7036" evidence="2">
    <location>
        <begin position="9"/>
        <end position="100"/>
    </location>
</feature>
<feature type="region of interest" description="Disordered" evidence="1">
    <location>
        <begin position="110"/>
        <end position="161"/>
    </location>
</feature>
<evidence type="ECO:0000256" key="1">
    <source>
        <dbReference type="SAM" id="MobiDB-lite"/>
    </source>
</evidence>